<feature type="domain" description="HTH cro/C1-type" evidence="1">
    <location>
        <begin position="32"/>
        <end position="82"/>
    </location>
</feature>
<dbReference type="SMART" id="SM00530">
    <property type="entry name" value="HTH_XRE"/>
    <property type="match status" value="1"/>
</dbReference>
<dbReference type="PANTHER" id="PTHR35010">
    <property type="entry name" value="BLL4672 PROTEIN-RELATED"/>
    <property type="match status" value="1"/>
</dbReference>
<dbReference type="CDD" id="cd00093">
    <property type="entry name" value="HTH_XRE"/>
    <property type="match status" value="1"/>
</dbReference>
<dbReference type="Proteomes" id="UP000465304">
    <property type="component" value="Unassembled WGS sequence"/>
</dbReference>
<dbReference type="Gene3D" id="1.10.260.40">
    <property type="entry name" value="lambda repressor-like DNA-binding domains"/>
    <property type="match status" value="1"/>
</dbReference>
<proteinExistence type="predicted"/>
<dbReference type="SUPFAM" id="SSF47413">
    <property type="entry name" value="lambda repressor-like DNA-binding domains"/>
    <property type="match status" value="1"/>
</dbReference>
<dbReference type="Pfam" id="PF13560">
    <property type="entry name" value="HTH_31"/>
    <property type="match status" value="1"/>
</dbReference>
<evidence type="ECO:0000313" key="2">
    <source>
        <dbReference type="EMBL" id="GFH01832.1"/>
    </source>
</evidence>
<dbReference type="InterPro" id="IPR041413">
    <property type="entry name" value="MLTR_LBD"/>
</dbReference>
<comment type="caution">
    <text evidence="2">The sequence shown here is derived from an EMBL/GenBank/DDBJ whole genome shotgun (WGS) entry which is preliminary data.</text>
</comment>
<dbReference type="PANTHER" id="PTHR35010:SF2">
    <property type="entry name" value="BLL4672 PROTEIN"/>
    <property type="match status" value="1"/>
</dbReference>
<dbReference type="PROSITE" id="PS50943">
    <property type="entry name" value="HTH_CROC1"/>
    <property type="match status" value="1"/>
</dbReference>
<dbReference type="AlphaFoldDB" id="A0A7I9ZLB3"/>
<organism evidence="2 3">
    <name type="scientific">Mycolicibacterium hippocampi</name>
    <dbReference type="NCBI Taxonomy" id="659824"/>
    <lineage>
        <taxon>Bacteria</taxon>
        <taxon>Bacillati</taxon>
        <taxon>Actinomycetota</taxon>
        <taxon>Actinomycetes</taxon>
        <taxon>Mycobacteriales</taxon>
        <taxon>Mycobacteriaceae</taxon>
        <taxon>Mycolicibacterium</taxon>
    </lineage>
</organism>
<reference evidence="2 3" key="1">
    <citation type="journal article" date="2019" name="Emerg. Microbes Infect.">
        <title>Comprehensive subspecies identification of 175 nontuberculous mycobacteria species based on 7547 genomic profiles.</title>
        <authorList>
            <person name="Matsumoto Y."/>
            <person name="Kinjo T."/>
            <person name="Motooka D."/>
            <person name="Nabeya D."/>
            <person name="Jung N."/>
            <person name="Uechi K."/>
            <person name="Horii T."/>
            <person name="Iida T."/>
            <person name="Fujita J."/>
            <person name="Nakamura S."/>
        </authorList>
    </citation>
    <scope>NUCLEOTIDE SEQUENCE [LARGE SCALE GENOMIC DNA]</scope>
    <source>
        <strain evidence="2 3">JCM 30996</strain>
    </source>
</reference>
<dbReference type="GO" id="GO:0003677">
    <property type="term" value="F:DNA binding"/>
    <property type="evidence" value="ECO:0007669"/>
    <property type="project" value="InterPro"/>
</dbReference>
<dbReference type="Gene3D" id="3.30.450.180">
    <property type="match status" value="1"/>
</dbReference>
<dbReference type="RefSeq" id="WP_163888555.1">
    <property type="nucleotide sequence ID" value="NZ_BLLB01000002.1"/>
</dbReference>
<keyword evidence="3" id="KW-1185">Reference proteome</keyword>
<accession>A0A7I9ZLB3</accession>
<name>A0A7I9ZLB3_9MYCO</name>
<gene>
    <name evidence="2" type="ORF">MHIP_23150</name>
</gene>
<sequence>MVMGNDPLAEFLRSCRSKLQPDDFGLPRGNRRRVAGLRREEVAMLAGISTDYYHRIEQGRERPSDQVLNALSRALRLSPDAAAYLCNLASDNGSRDHIPRLDRPLHPALQDLLDGWPLSPAHIHDVTATVVLANDLAAALSPTFAQGSNPLRSLFLDPTTRNLYRNWDGLTAWAVRWLRSFVGDNPVAGLHALIDDLKARSERFRTLWEAYDVKGHASGLLLLNHPAVGPLDLHFQHLTLRGSDNIMVVYWAEPGSPSDAALRELADAAL</sequence>
<evidence type="ECO:0000313" key="3">
    <source>
        <dbReference type="Proteomes" id="UP000465304"/>
    </source>
</evidence>
<dbReference type="Pfam" id="PF17765">
    <property type="entry name" value="MLTR_LBD"/>
    <property type="match status" value="1"/>
</dbReference>
<dbReference type="InterPro" id="IPR001387">
    <property type="entry name" value="Cro/C1-type_HTH"/>
</dbReference>
<protein>
    <submittedName>
        <fullName evidence="2">Transcriptional regulator</fullName>
    </submittedName>
</protein>
<dbReference type="EMBL" id="BLLB01000002">
    <property type="protein sequence ID" value="GFH01832.1"/>
    <property type="molecule type" value="Genomic_DNA"/>
</dbReference>
<dbReference type="InterPro" id="IPR010982">
    <property type="entry name" value="Lambda_DNA-bd_dom_sf"/>
</dbReference>
<evidence type="ECO:0000259" key="1">
    <source>
        <dbReference type="PROSITE" id="PS50943"/>
    </source>
</evidence>